<dbReference type="EMBL" id="JAHXZJ010002609">
    <property type="protein sequence ID" value="KAH0540071.1"/>
    <property type="molecule type" value="Genomic_DNA"/>
</dbReference>
<gene>
    <name evidence="1" type="ORF">KQX54_012124</name>
</gene>
<organism evidence="1 2">
    <name type="scientific">Cotesia glomerata</name>
    <name type="common">Lepidopteran parasitic wasp</name>
    <name type="synonym">Apanteles glomeratus</name>
    <dbReference type="NCBI Taxonomy" id="32391"/>
    <lineage>
        <taxon>Eukaryota</taxon>
        <taxon>Metazoa</taxon>
        <taxon>Ecdysozoa</taxon>
        <taxon>Arthropoda</taxon>
        <taxon>Hexapoda</taxon>
        <taxon>Insecta</taxon>
        <taxon>Pterygota</taxon>
        <taxon>Neoptera</taxon>
        <taxon>Endopterygota</taxon>
        <taxon>Hymenoptera</taxon>
        <taxon>Apocrita</taxon>
        <taxon>Ichneumonoidea</taxon>
        <taxon>Braconidae</taxon>
        <taxon>Microgastrinae</taxon>
        <taxon>Cotesia</taxon>
    </lineage>
</organism>
<evidence type="ECO:0000313" key="2">
    <source>
        <dbReference type="Proteomes" id="UP000826195"/>
    </source>
</evidence>
<dbReference type="Proteomes" id="UP000826195">
    <property type="component" value="Unassembled WGS sequence"/>
</dbReference>
<evidence type="ECO:0000313" key="1">
    <source>
        <dbReference type="EMBL" id="KAH0540071.1"/>
    </source>
</evidence>
<protein>
    <submittedName>
        <fullName evidence="1">Uncharacterized protein</fullName>
    </submittedName>
</protein>
<feature type="non-terminal residue" evidence="1">
    <location>
        <position position="53"/>
    </location>
</feature>
<proteinExistence type="predicted"/>
<comment type="caution">
    <text evidence="1">The sequence shown here is derived from an EMBL/GenBank/DDBJ whole genome shotgun (WGS) entry which is preliminary data.</text>
</comment>
<dbReference type="AlphaFoldDB" id="A0AAV7I0Z9"/>
<name>A0AAV7I0Z9_COTGL</name>
<accession>A0AAV7I0Z9</accession>
<sequence length="53" mass="6093">MFAYVKFCLPDNGLCIVKTSQIAKFKIPFEKNKKYKVTCDDDTVKKAVVIYAE</sequence>
<keyword evidence="2" id="KW-1185">Reference proteome</keyword>
<reference evidence="1 2" key="1">
    <citation type="journal article" date="2021" name="J. Hered.">
        <title>A chromosome-level genome assembly of the parasitoid wasp, Cotesia glomerata (Hymenoptera: Braconidae).</title>
        <authorList>
            <person name="Pinto B.J."/>
            <person name="Weis J.J."/>
            <person name="Gamble T."/>
            <person name="Ode P.J."/>
            <person name="Paul R."/>
            <person name="Zaspel J.M."/>
        </authorList>
    </citation>
    <scope>NUCLEOTIDE SEQUENCE [LARGE SCALE GENOMIC DNA]</scope>
    <source>
        <strain evidence="1">CgM1</strain>
    </source>
</reference>